<dbReference type="InterPro" id="IPR017853">
    <property type="entry name" value="GH"/>
</dbReference>
<protein>
    <submittedName>
        <fullName evidence="3">GH13 / GH13_38 / GH13_36 / GH13_17 / GH13_ 20 / GH13_30 / GH13_23 / GH13_16 / GH13_4 / GH13_2</fullName>
    </submittedName>
</protein>
<dbReference type="PANTHER" id="PTHR47786:SF2">
    <property type="entry name" value="GLYCOSYL HYDROLASE FAMILY 13 CATALYTIC DOMAIN-CONTAINING PROTEIN"/>
    <property type="match status" value="1"/>
</dbReference>
<dbReference type="AlphaFoldDB" id="A0A6J4IDS1"/>
<dbReference type="GO" id="GO:0005975">
    <property type="term" value="P:carbohydrate metabolic process"/>
    <property type="evidence" value="ECO:0007669"/>
    <property type="project" value="InterPro"/>
</dbReference>
<reference evidence="3" key="1">
    <citation type="submission" date="2020-02" db="EMBL/GenBank/DDBJ databases">
        <authorList>
            <person name="Meier V. D."/>
        </authorList>
    </citation>
    <scope>NUCLEOTIDE SEQUENCE</scope>
    <source>
        <strain evidence="3">AVDCRST_MAG63</strain>
    </source>
</reference>
<organism evidence="3">
    <name type="scientific">uncultured Armatimonadetes bacterium</name>
    <dbReference type="NCBI Taxonomy" id="157466"/>
    <lineage>
        <taxon>Bacteria</taxon>
        <taxon>Bacillati</taxon>
        <taxon>Armatimonadota</taxon>
        <taxon>environmental samples</taxon>
    </lineage>
</organism>
<evidence type="ECO:0000259" key="2">
    <source>
        <dbReference type="SMART" id="SM00642"/>
    </source>
</evidence>
<dbReference type="InterPro" id="IPR006047">
    <property type="entry name" value="GH13_cat_dom"/>
</dbReference>
<feature type="region of interest" description="Disordered" evidence="1">
    <location>
        <begin position="1"/>
        <end position="20"/>
    </location>
</feature>
<dbReference type="Gene3D" id="3.20.20.80">
    <property type="entry name" value="Glycosidases"/>
    <property type="match status" value="1"/>
</dbReference>
<evidence type="ECO:0000256" key="1">
    <source>
        <dbReference type="SAM" id="MobiDB-lite"/>
    </source>
</evidence>
<sequence length="457" mass="51858">MNQTAASPAPPRAPLALDGPLTTRTVAGPRWARNLPVYEVNPDVYRFPKGAALREYEKQHLPVLKEMGVGFVWFMPLHPRGRKKGFGSPYAVRDYRDINPDLGTKDDFRRLVGRAHALGLRVLMDWVPNHTAWDNPMIETHPEFYAKNDKGEIVQAGPWADVAQLDYGKPGKWNRPLWDRMRDDMAFWVREFDVDGFRCDVAGRGGKVPVEFWRWLRPQLDAVRPVFLLAEADDAYLHPALDMTYSWNLPPVLWDVCAGRKPATAIDDELRKEAGTYPAGAIRMRFLDNHDWHGHADWGWGNGPAIDMRGGMPQVAPLMVLCTTLPGKPLLYNGQEMGFAKTDPPREAAERRRSPVWPFYRRLLELYRSRPAIFEGGFSKVASGQDDRIYAFVRRRGRERVLVAVNLSDRAQTATLGDASLSGGYRDWFGGRDVTLGATPSLDLEAWGYRVYVGRTR</sequence>
<feature type="domain" description="Glycosyl hydrolase family 13 catalytic" evidence="2">
    <location>
        <begin position="44"/>
        <end position="400"/>
    </location>
</feature>
<gene>
    <name evidence="3" type="ORF">AVDCRST_MAG63-1948</name>
</gene>
<dbReference type="SUPFAM" id="SSF51445">
    <property type="entry name" value="(Trans)glycosidases"/>
    <property type="match status" value="1"/>
</dbReference>
<evidence type="ECO:0000313" key="3">
    <source>
        <dbReference type="EMBL" id="CAA9249722.1"/>
    </source>
</evidence>
<proteinExistence type="predicted"/>
<dbReference type="Gene3D" id="2.60.40.1180">
    <property type="entry name" value="Golgi alpha-mannosidase II"/>
    <property type="match status" value="1"/>
</dbReference>
<dbReference type="EMBL" id="CADCTO010000236">
    <property type="protein sequence ID" value="CAA9249722.1"/>
    <property type="molecule type" value="Genomic_DNA"/>
</dbReference>
<dbReference type="Pfam" id="PF00128">
    <property type="entry name" value="Alpha-amylase"/>
    <property type="match status" value="1"/>
</dbReference>
<name>A0A6J4IDS1_9BACT</name>
<dbReference type="PANTHER" id="PTHR47786">
    <property type="entry name" value="ALPHA-1,4-GLUCAN:MALTOSE-1-PHOSPHATE MALTOSYLTRANSFERASE"/>
    <property type="match status" value="1"/>
</dbReference>
<dbReference type="InterPro" id="IPR013780">
    <property type="entry name" value="Glyco_hydro_b"/>
</dbReference>
<dbReference type="CDD" id="cd11313">
    <property type="entry name" value="AmyAc_arch_bac_AmyA"/>
    <property type="match status" value="1"/>
</dbReference>
<accession>A0A6J4IDS1</accession>
<dbReference type="SUPFAM" id="SSF51011">
    <property type="entry name" value="Glycosyl hydrolase domain"/>
    <property type="match status" value="1"/>
</dbReference>
<dbReference type="SMART" id="SM00642">
    <property type="entry name" value="Aamy"/>
    <property type="match status" value="1"/>
</dbReference>